<feature type="transmembrane region" description="Helical" evidence="1">
    <location>
        <begin position="68"/>
        <end position="86"/>
    </location>
</feature>
<keyword evidence="1" id="KW-1133">Transmembrane helix</keyword>
<gene>
    <name evidence="2" type="ORF">SDC9_53600</name>
</gene>
<proteinExistence type="predicted"/>
<evidence type="ECO:0008006" key="3">
    <source>
        <dbReference type="Google" id="ProtNLM"/>
    </source>
</evidence>
<dbReference type="NCBIfam" id="TIGR00779">
    <property type="entry name" value="cad"/>
    <property type="match status" value="1"/>
</dbReference>
<evidence type="ECO:0000256" key="1">
    <source>
        <dbReference type="SAM" id="Phobius"/>
    </source>
</evidence>
<comment type="caution">
    <text evidence="2">The sequence shown here is derived from an EMBL/GenBank/DDBJ whole genome shotgun (WGS) entry which is preliminary data.</text>
</comment>
<dbReference type="InterPro" id="IPR004676">
    <property type="entry name" value="Cd-R_transporter"/>
</dbReference>
<evidence type="ECO:0000313" key="2">
    <source>
        <dbReference type="EMBL" id="MPM07294.1"/>
    </source>
</evidence>
<accession>A0A644WZC4</accession>
<keyword evidence="1" id="KW-0472">Membrane</keyword>
<feature type="transmembrane region" description="Helical" evidence="1">
    <location>
        <begin position="107"/>
        <end position="127"/>
    </location>
</feature>
<feature type="transmembrane region" description="Helical" evidence="1">
    <location>
        <begin position="139"/>
        <end position="160"/>
    </location>
</feature>
<feature type="transmembrane region" description="Helical" evidence="1">
    <location>
        <begin position="6"/>
        <end position="30"/>
    </location>
</feature>
<name>A0A644WZC4_9ZZZZ</name>
<dbReference type="AlphaFoldDB" id="A0A644WZC4"/>
<organism evidence="2">
    <name type="scientific">bioreactor metagenome</name>
    <dbReference type="NCBI Taxonomy" id="1076179"/>
    <lineage>
        <taxon>unclassified sequences</taxon>
        <taxon>metagenomes</taxon>
        <taxon>ecological metagenomes</taxon>
    </lineage>
</organism>
<dbReference type="Pfam" id="PF03596">
    <property type="entry name" value="Cad"/>
    <property type="match status" value="1"/>
</dbReference>
<feature type="transmembrane region" description="Helical" evidence="1">
    <location>
        <begin position="172"/>
        <end position="190"/>
    </location>
</feature>
<dbReference type="EMBL" id="VSSQ01001319">
    <property type="protein sequence ID" value="MPM07294.1"/>
    <property type="molecule type" value="Genomic_DNA"/>
</dbReference>
<sequence length="200" mass="22413">MKLLVTIISSIIAYIATSIDNIFILLILFAEMKKDSLKDIILGQYVGFTILIVISLLGAFGLTFIPQQWIGLLGLIPMYLGFKALFKDEEDDEGDEIVESAGKFSKLFFSVTFISLAASGDNLGVYIPYFTTLNISELVVTLITFYILVAVLCYISYKLASFKYISEAIEKFERIIVPIVFIALGIMIMYENGTFNILFN</sequence>
<keyword evidence="1" id="KW-0812">Transmembrane</keyword>
<protein>
    <recommendedName>
        <fullName evidence="3">Cadmium resistance transporter</fullName>
    </recommendedName>
</protein>
<feature type="transmembrane region" description="Helical" evidence="1">
    <location>
        <begin position="42"/>
        <end position="62"/>
    </location>
</feature>
<reference evidence="2" key="1">
    <citation type="submission" date="2019-08" db="EMBL/GenBank/DDBJ databases">
        <authorList>
            <person name="Kucharzyk K."/>
            <person name="Murdoch R.W."/>
            <person name="Higgins S."/>
            <person name="Loffler F."/>
        </authorList>
    </citation>
    <scope>NUCLEOTIDE SEQUENCE</scope>
</reference>